<dbReference type="Proteomes" id="UP000002931">
    <property type="component" value="Unassembled WGS sequence"/>
</dbReference>
<name>A3VGQ4_9RHOB</name>
<organism evidence="1 2">
    <name type="scientific">Maritimibacter alkaliphilus HTCC2654</name>
    <dbReference type="NCBI Taxonomy" id="314271"/>
    <lineage>
        <taxon>Bacteria</taxon>
        <taxon>Pseudomonadati</taxon>
        <taxon>Pseudomonadota</taxon>
        <taxon>Alphaproteobacteria</taxon>
        <taxon>Rhodobacterales</taxon>
        <taxon>Roseobacteraceae</taxon>
        <taxon>Maritimibacter</taxon>
    </lineage>
</organism>
<proteinExistence type="predicted"/>
<reference evidence="1 2" key="1">
    <citation type="journal article" date="2010" name="J. Bacteriol.">
        <title>Genome sequences of Pelagibaca bermudensis HTCC2601T and Maritimibacter alkaliphilus HTCC2654T, the type strains of two marine Roseobacter genera.</title>
        <authorList>
            <person name="Thrash J.C."/>
            <person name="Cho J.C."/>
            <person name="Ferriera S."/>
            <person name="Johnson J."/>
            <person name="Vergin K.L."/>
            <person name="Giovannoni S.J."/>
        </authorList>
    </citation>
    <scope>NUCLEOTIDE SEQUENCE [LARGE SCALE GENOMIC DNA]</scope>
    <source>
        <strain evidence="1 2">HTCC2654</strain>
    </source>
</reference>
<evidence type="ECO:0000313" key="2">
    <source>
        <dbReference type="Proteomes" id="UP000002931"/>
    </source>
</evidence>
<dbReference type="HOGENOM" id="CLU_3428251_0_0_5"/>
<comment type="caution">
    <text evidence="1">The sequence shown here is derived from an EMBL/GenBank/DDBJ whole genome shotgun (WGS) entry which is preliminary data.</text>
</comment>
<dbReference type="AlphaFoldDB" id="A3VGQ4"/>
<protein>
    <submittedName>
        <fullName evidence="1">Uncharacterized protein</fullName>
    </submittedName>
</protein>
<accession>A3VGQ4</accession>
<keyword evidence="2" id="KW-1185">Reference proteome</keyword>
<sequence length="20" mass="2401">MKCRAFFQCLRFGNQRAIPN</sequence>
<dbReference type="EMBL" id="AAMT01000008">
    <property type="protein sequence ID" value="EAQ12459.1"/>
    <property type="molecule type" value="Genomic_DNA"/>
</dbReference>
<evidence type="ECO:0000313" key="1">
    <source>
        <dbReference type="EMBL" id="EAQ12459.1"/>
    </source>
</evidence>
<gene>
    <name evidence="1" type="ORF">RB2654_14275</name>
</gene>